<feature type="compositionally biased region" description="Polar residues" evidence="1">
    <location>
        <begin position="74"/>
        <end position="83"/>
    </location>
</feature>
<evidence type="ECO:0000313" key="2">
    <source>
        <dbReference type="EMBL" id="CAG7655634.1"/>
    </source>
</evidence>
<dbReference type="Proteomes" id="UP001153328">
    <property type="component" value="Unassembled WGS sequence"/>
</dbReference>
<proteinExistence type="predicted"/>
<reference evidence="2" key="1">
    <citation type="submission" date="2021-06" db="EMBL/GenBank/DDBJ databases">
        <authorList>
            <person name="Arsene-Ploetze F."/>
        </authorList>
    </citation>
    <scope>NUCLEOTIDE SEQUENCE</scope>
    <source>
        <strain evidence="2">SBRY1</strain>
    </source>
</reference>
<accession>A0A9W4H778</accession>
<evidence type="ECO:0000256" key="1">
    <source>
        <dbReference type="SAM" id="MobiDB-lite"/>
    </source>
</evidence>
<dbReference type="AlphaFoldDB" id="A0A9W4H778"/>
<sequence>MPLAVALLSFRPPRLGAQFPAPLKNAHPPRQTAPLRKTLTLLRRGRRPKAPTLRERATIRGAGNCAPSPHAPQGASSQQVAPT</sequence>
<evidence type="ECO:0000313" key="3">
    <source>
        <dbReference type="Proteomes" id="UP001153328"/>
    </source>
</evidence>
<protein>
    <submittedName>
        <fullName evidence="2">Uncharacterized protein</fullName>
    </submittedName>
</protein>
<dbReference type="EMBL" id="CAJVAX010000021">
    <property type="protein sequence ID" value="CAG7655634.1"/>
    <property type="molecule type" value="Genomic_DNA"/>
</dbReference>
<feature type="region of interest" description="Disordered" evidence="1">
    <location>
        <begin position="45"/>
        <end position="83"/>
    </location>
</feature>
<keyword evidence="3" id="KW-1185">Reference proteome</keyword>
<comment type="caution">
    <text evidence="2">The sequence shown here is derived from an EMBL/GenBank/DDBJ whole genome shotgun (WGS) entry which is preliminary data.</text>
</comment>
<gene>
    <name evidence="2" type="ORF">SBRY_70190</name>
</gene>
<name>A0A9W4H778_9ACTN</name>
<organism evidence="2 3">
    <name type="scientific">Actinacidiphila bryophytorum</name>
    <dbReference type="NCBI Taxonomy" id="1436133"/>
    <lineage>
        <taxon>Bacteria</taxon>
        <taxon>Bacillati</taxon>
        <taxon>Actinomycetota</taxon>
        <taxon>Actinomycetes</taxon>
        <taxon>Kitasatosporales</taxon>
        <taxon>Streptomycetaceae</taxon>
        <taxon>Actinacidiphila</taxon>
    </lineage>
</organism>